<dbReference type="Ensembl" id="ENSCSAVT00000005152.1">
    <property type="protein sequence ID" value="ENSCSAVP00000005081.1"/>
    <property type="gene ID" value="ENSCSAVG00000003036.1"/>
</dbReference>
<accession>H2YID2</accession>
<dbReference type="PANTHER" id="PTHR32075:SF6">
    <property type="entry name" value="ISWI CHROMATIN-REMODELING COMPLEX SUBUNIT YPL216W-RELATED"/>
    <property type="match status" value="1"/>
</dbReference>
<reference evidence="2" key="2">
    <citation type="submission" date="2025-08" db="UniProtKB">
        <authorList>
            <consortium name="Ensembl"/>
        </authorList>
    </citation>
    <scope>IDENTIFICATION</scope>
</reference>
<dbReference type="Proteomes" id="UP000007875">
    <property type="component" value="Unassembled WGS sequence"/>
</dbReference>
<name>H2YID2_CIOSA</name>
<dbReference type="AlphaFoldDB" id="H2YID2"/>
<evidence type="ECO:0000313" key="2">
    <source>
        <dbReference type="Ensembl" id="ENSCSAVP00000005081.1"/>
    </source>
</evidence>
<keyword evidence="3" id="KW-1185">Reference proteome</keyword>
<organism evidence="2 3">
    <name type="scientific">Ciona savignyi</name>
    <name type="common">Pacific transparent sea squirt</name>
    <dbReference type="NCBI Taxonomy" id="51511"/>
    <lineage>
        <taxon>Eukaryota</taxon>
        <taxon>Metazoa</taxon>
        <taxon>Chordata</taxon>
        <taxon>Tunicata</taxon>
        <taxon>Ascidiacea</taxon>
        <taxon>Phlebobranchia</taxon>
        <taxon>Cionidae</taxon>
        <taxon>Ciona</taxon>
    </lineage>
</organism>
<protein>
    <submittedName>
        <fullName evidence="2">Uncharacterized protein</fullName>
    </submittedName>
</protein>
<dbReference type="PANTHER" id="PTHR32075">
    <property type="entry name" value="ISWI CHROMATIN-REMODELING COMPLEX SUBUNIT YPL216W-RELATED"/>
    <property type="match status" value="1"/>
</dbReference>
<evidence type="ECO:0000256" key="1">
    <source>
        <dbReference type="SAM" id="MobiDB-lite"/>
    </source>
</evidence>
<proteinExistence type="predicted"/>
<dbReference type="GO" id="GO:0005634">
    <property type="term" value="C:nucleus"/>
    <property type="evidence" value="ECO:0007669"/>
    <property type="project" value="TreeGrafter"/>
</dbReference>
<sequence length="166" mass="18348">MNGHVNGNSVDAEHESSDEDDDRFKKIQPTPANEVMYLVRKLKVGGETEKVVAGPAIRRKPGTYNRQISKLFLKANCIKPTGQLTDEYVVLPKVLSQLGINTLEWEDIFVGPKPSFVASSPKGKLKKANGNASNKVRTDNGDSVSAKVQKVKNEIKQAKENEKEEK</sequence>
<reference evidence="2" key="3">
    <citation type="submission" date="2025-09" db="UniProtKB">
        <authorList>
            <consortium name="Ensembl"/>
        </authorList>
    </citation>
    <scope>IDENTIFICATION</scope>
</reference>
<dbReference type="GeneTree" id="ENSGT00940000170808"/>
<feature type="region of interest" description="Disordered" evidence="1">
    <location>
        <begin position="119"/>
        <end position="166"/>
    </location>
</feature>
<dbReference type="HOGENOM" id="CLU_1602118_0_0_1"/>
<evidence type="ECO:0000313" key="3">
    <source>
        <dbReference type="Proteomes" id="UP000007875"/>
    </source>
</evidence>
<dbReference type="InParanoid" id="H2YID2"/>
<dbReference type="GO" id="GO:0000781">
    <property type="term" value="C:chromosome, telomeric region"/>
    <property type="evidence" value="ECO:0007669"/>
    <property type="project" value="GOC"/>
</dbReference>
<feature type="region of interest" description="Disordered" evidence="1">
    <location>
        <begin position="1"/>
        <end position="25"/>
    </location>
</feature>
<reference evidence="3" key="1">
    <citation type="submission" date="2003-08" db="EMBL/GenBank/DDBJ databases">
        <authorList>
            <person name="Birren B."/>
            <person name="Nusbaum C."/>
            <person name="Abebe A."/>
            <person name="Abouelleil A."/>
            <person name="Adekoya E."/>
            <person name="Ait-zahra M."/>
            <person name="Allen N."/>
            <person name="Allen T."/>
            <person name="An P."/>
            <person name="Anderson M."/>
            <person name="Anderson S."/>
            <person name="Arachchi H."/>
            <person name="Armbruster J."/>
            <person name="Bachantsang P."/>
            <person name="Baldwin J."/>
            <person name="Barry A."/>
            <person name="Bayul T."/>
            <person name="Blitshsteyn B."/>
            <person name="Bloom T."/>
            <person name="Blye J."/>
            <person name="Boguslavskiy L."/>
            <person name="Borowsky M."/>
            <person name="Boukhgalter B."/>
            <person name="Brunache A."/>
            <person name="Butler J."/>
            <person name="Calixte N."/>
            <person name="Calvo S."/>
            <person name="Camarata J."/>
            <person name="Campo K."/>
            <person name="Chang J."/>
            <person name="Cheshatsang Y."/>
            <person name="Citroen M."/>
            <person name="Collymore A."/>
            <person name="Considine T."/>
            <person name="Cook A."/>
            <person name="Cooke P."/>
            <person name="Corum B."/>
            <person name="Cuomo C."/>
            <person name="David R."/>
            <person name="Dawoe T."/>
            <person name="Degray S."/>
            <person name="Dodge S."/>
            <person name="Dooley K."/>
            <person name="Dorje P."/>
            <person name="Dorjee K."/>
            <person name="Dorris L."/>
            <person name="Duffey N."/>
            <person name="Dupes A."/>
            <person name="Elkins T."/>
            <person name="Engels R."/>
            <person name="Erickson J."/>
            <person name="Farina A."/>
            <person name="Faro S."/>
            <person name="Ferreira P."/>
            <person name="Fischer H."/>
            <person name="Fitzgerald M."/>
            <person name="Foley K."/>
            <person name="Gage D."/>
            <person name="Galagan J."/>
            <person name="Gearin G."/>
            <person name="Gnerre S."/>
            <person name="Gnirke A."/>
            <person name="Goyette A."/>
            <person name="Graham J."/>
            <person name="Grandbois E."/>
            <person name="Gyaltsen K."/>
            <person name="Hafez N."/>
            <person name="Hagopian D."/>
            <person name="Hagos B."/>
            <person name="Hall J."/>
            <person name="Hatcher B."/>
            <person name="Heller A."/>
            <person name="Higgins H."/>
            <person name="Honan T."/>
            <person name="Horn A."/>
            <person name="Houde N."/>
            <person name="Hughes L."/>
            <person name="Hulme W."/>
            <person name="Husby E."/>
            <person name="Iliev I."/>
            <person name="Jaffe D."/>
            <person name="Jones C."/>
            <person name="Kamal M."/>
            <person name="Kamat A."/>
            <person name="Kamvysselis M."/>
            <person name="Karlsson E."/>
            <person name="Kells C."/>
            <person name="Kieu A."/>
            <person name="Kisner P."/>
            <person name="Kodira C."/>
            <person name="Kulbokas E."/>
            <person name="Labutti K."/>
            <person name="Lama D."/>
            <person name="Landers T."/>
            <person name="Leger J."/>
            <person name="Levine S."/>
            <person name="Lewis D."/>
            <person name="Lewis T."/>
            <person name="Lindblad-toh K."/>
            <person name="Liu X."/>
            <person name="Lokyitsang T."/>
            <person name="Lokyitsang Y."/>
            <person name="Lucien O."/>
            <person name="Lui A."/>
            <person name="Ma L.J."/>
            <person name="Mabbitt R."/>
            <person name="Macdonald J."/>
            <person name="Maclean C."/>
            <person name="Major J."/>
            <person name="Manning J."/>
            <person name="Marabella R."/>
            <person name="Maru K."/>
            <person name="Matthews C."/>
            <person name="Mauceli E."/>
            <person name="Mccarthy M."/>
            <person name="Mcdonough S."/>
            <person name="Mcghee T."/>
            <person name="Meldrim J."/>
            <person name="Meneus L."/>
            <person name="Mesirov J."/>
            <person name="Mihalev A."/>
            <person name="Mihova T."/>
            <person name="Mikkelsen T."/>
            <person name="Mlenga V."/>
            <person name="Moru K."/>
            <person name="Mozes J."/>
            <person name="Mulrain L."/>
            <person name="Munson G."/>
            <person name="Naylor J."/>
            <person name="Newes C."/>
            <person name="Nguyen C."/>
            <person name="Nguyen N."/>
            <person name="Nguyen T."/>
            <person name="Nicol R."/>
            <person name="Nielsen C."/>
            <person name="Nizzari M."/>
            <person name="Norbu C."/>
            <person name="Norbu N."/>
            <person name="O'donnell P."/>
            <person name="Okoawo O."/>
            <person name="O'leary S."/>
            <person name="Omotosho B."/>
            <person name="O'neill K."/>
            <person name="Osman S."/>
            <person name="Parker S."/>
            <person name="Perrin D."/>
            <person name="Phunkhang P."/>
            <person name="Piqani B."/>
            <person name="Purcell S."/>
            <person name="Rachupka T."/>
            <person name="Ramasamy U."/>
            <person name="Rameau R."/>
            <person name="Ray V."/>
            <person name="Raymond C."/>
            <person name="Retta R."/>
            <person name="Richardson S."/>
            <person name="Rise C."/>
            <person name="Rodriguez J."/>
            <person name="Rogers J."/>
            <person name="Rogov P."/>
            <person name="Rutman M."/>
            <person name="Schupbach R."/>
            <person name="Seaman C."/>
            <person name="Settipalli S."/>
            <person name="Sharpe T."/>
            <person name="Sheridan J."/>
            <person name="Sherpa N."/>
            <person name="Shi J."/>
            <person name="Smirnov S."/>
            <person name="Smith C."/>
            <person name="Sougnez C."/>
            <person name="Spencer B."/>
            <person name="Stalker J."/>
            <person name="Stange-thomann N."/>
            <person name="Stavropoulos S."/>
            <person name="Stetson K."/>
            <person name="Stone C."/>
            <person name="Stone S."/>
            <person name="Stubbs M."/>
            <person name="Talamas J."/>
            <person name="Tchuinga P."/>
            <person name="Tenzing P."/>
            <person name="Tesfaye S."/>
            <person name="Theodore J."/>
            <person name="Thoulutsang Y."/>
            <person name="Topham K."/>
            <person name="Towey S."/>
            <person name="Tsamla T."/>
            <person name="Tsomo N."/>
            <person name="Vallee D."/>
            <person name="Vassiliev H."/>
            <person name="Venkataraman V."/>
            <person name="Vinson J."/>
            <person name="Vo A."/>
            <person name="Wade C."/>
            <person name="Wang S."/>
            <person name="Wangchuk T."/>
            <person name="Wangdi T."/>
            <person name="Whittaker C."/>
            <person name="Wilkinson J."/>
            <person name="Wu Y."/>
            <person name="Wyman D."/>
            <person name="Yadav S."/>
            <person name="Yang S."/>
            <person name="Yang X."/>
            <person name="Yeager S."/>
            <person name="Yee E."/>
            <person name="Young G."/>
            <person name="Zainoun J."/>
            <person name="Zembeck L."/>
            <person name="Zimmer A."/>
            <person name="Zody M."/>
            <person name="Lander E."/>
        </authorList>
    </citation>
    <scope>NUCLEOTIDE SEQUENCE [LARGE SCALE GENOMIC DNA]</scope>
</reference>
<feature type="compositionally biased region" description="Basic and acidic residues" evidence="1">
    <location>
        <begin position="151"/>
        <end position="166"/>
    </location>
</feature>
<dbReference type="GO" id="GO:0031509">
    <property type="term" value="P:subtelomeric heterochromatin formation"/>
    <property type="evidence" value="ECO:0007669"/>
    <property type="project" value="TreeGrafter"/>
</dbReference>